<comment type="caution">
    <text evidence="1">The sequence shown here is derived from an EMBL/GenBank/DDBJ whole genome shotgun (WGS) entry which is preliminary data.</text>
</comment>
<gene>
    <name evidence="1" type="ORF">SDC9_131507</name>
</gene>
<accession>A0A645D5D9</accession>
<sequence length="223" mass="24611">MIILRDLPKALPAFTDQETARLQSFRLCFQKAEKFDILRVVSGIEAGHRVQPEAVNTAIKQPESHDPADLLPYSLIVQVEIRHIAARKLFFVVPVCADNLYMVLTGIPAEIVVIDGRVIRSPGLQRLHSRQKPGVPRGRVVDRQVNDEADAKFMAGCCQGFHIVQRAVPLVHSQIVLYVILMITGAGHHGHQPDAMKAHVMDVSELADQTAQIANAVAVAVRE</sequence>
<dbReference type="AlphaFoldDB" id="A0A645D5D9"/>
<organism evidence="1">
    <name type="scientific">bioreactor metagenome</name>
    <dbReference type="NCBI Taxonomy" id="1076179"/>
    <lineage>
        <taxon>unclassified sequences</taxon>
        <taxon>metagenomes</taxon>
        <taxon>ecological metagenomes</taxon>
    </lineage>
</organism>
<proteinExistence type="predicted"/>
<dbReference type="EMBL" id="VSSQ01032984">
    <property type="protein sequence ID" value="MPM84435.1"/>
    <property type="molecule type" value="Genomic_DNA"/>
</dbReference>
<reference evidence="1" key="1">
    <citation type="submission" date="2019-08" db="EMBL/GenBank/DDBJ databases">
        <authorList>
            <person name="Kucharzyk K."/>
            <person name="Murdoch R.W."/>
            <person name="Higgins S."/>
            <person name="Loffler F."/>
        </authorList>
    </citation>
    <scope>NUCLEOTIDE SEQUENCE</scope>
</reference>
<evidence type="ECO:0000313" key="1">
    <source>
        <dbReference type="EMBL" id="MPM84435.1"/>
    </source>
</evidence>
<name>A0A645D5D9_9ZZZZ</name>
<protein>
    <submittedName>
        <fullName evidence="1">Uncharacterized protein</fullName>
    </submittedName>
</protein>